<keyword evidence="5" id="KW-1185">Reference proteome</keyword>
<dbReference type="InterPro" id="IPR001810">
    <property type="entry name" value="F-box_dom"/>
</dbReference>
<evidence type="ECO:0000259" key="3">
    <source>
        <dbReference type="PROSITE" id="PS50181"/>
    </source>
</evidence>
<comment type="function">
    <text evidence="2">Acts as a component of a SCF E3 ubiquitin ligase complexes.</text>
</comment>
<dbReference type="PANTHER" id="PTHR12874:SF9">
    <property type="entry name" value="F-BOX ONLY PROTEIN 48"/>
    <property type="match status" value="1"/>
</dbReference>
<comment type="caution">
    <text evidence="4">The sequence shown here is derived from an EMBL/GenBank/DDBJ whole genome shotgun (WGS) entry which is preliminary data.</text>
</comment>
<dbReference type="InterPro" id="IPR045464">
    <property type="entry name" value="Hrt3/FBXO9_C"/>
</dbReference>
<evidence type="ECO:0000313" key="4">
    <source>
        <dbReference type="EMBL" id="KAH0776155.1"/>
    </source>
</evidence>
<evidence type="ECO:0000256" key="1">
    <source>
        <dbReference type="ARBA" id="ARBA00022786"/>
    </source>
</evidence>
<name>A0ABQ7W5Z8_SOLTU</name>
<comment type="subunit">
    <text evidence="2">Component of the SCF-type E3 ligase complex.</text>
</comment>
<dbReference type="PANTHER" id="PTHR12874">
    <property type="entry name" value="F-BOX ONLY PROTEIN 48-RELATED"/>
    <property type="match status" value="1"/>
</dbReference>
<protein>
    <recommendedName>
        <fullName evidence="2">F-box protein</fullName>
    </recommendedName>
</protein>
<accession>A0ABQ7W5Z8</accession>
<dbReference type="SMART" id="SM00256">
    <property type="entry name" value="FBOX"/>
    <property type="match status" value="1"/>
</dbReference>
<comment type="pathway">
    <text evidence="2">Protein modification; protein ubiquitination.</text>
</comment>
<dbReference type="Gene3D" id="1.20.1280.50">
    <property type="match status" value="1"/>
</dbReference>
<proteinExistence type="predicted"/>
<dbReference type="CDD" id="cd22151">
    <property type="entry name" value="F-box_AtGID2-like"/>
    <property type="match status" value="1"/>
</dbReference>
<dbReference type="Proteomes" id="UP000826656">
    <property type="component" value="Unassembled WGS sequence"/>
</dbReference>
<feature type="domain" description="F-box" evidence="3">
    <location>
        <begin position="57"/>
        <end position="103"/>
    </location>
</feature>
<sequence>MTSDYTVELAVELETAARLRASQFIFPQRPWLDLYGINVRPVAPFGSASSKQFVDPALIHRVLPDELLFEILSKTTPYTLGRAACVCRKWRYTIRNPVFWRNACLKAWQVSGLVENYKVLQLKYDGSWRKMWLLRPRIRTDGIYVSRNTYIRAGVAEWKITNPVHLVCYYRYMRFYPSGRFLYKNSSQKVKDVAKYLNFRASKADCVFKGNYTLSEDKVEAALLYPGTRPTVLRFRLRLRGTTQGANNRMDLLALLTSGVNDNEVNGPDEDILGVVERWEEDETHNPDVPAISHKRGLTPFVFVSFEEVETSVLNLPVEKMDYYVPESESFQFVVNRKRSLYLYKVVVRSAFTLPIPHLWDFTGYIVVVNRFLSSNERPV</sequence>
<dbReference type="InterPro" id="IPR036047">
    <property type="entry name" value="F-box-like_dom_sf"/>
</dbReference>
<comment type="subcellular location">
    <subcellularLocation>
        <location evidence="2">Nucleus</location>
    </subcellularLocation>
</comment>
<dbReference type="Pfam" id="PF19270">
    <property type="entry name" value="FBO_C"/>
    <property type="match status" value="1"/>
</dbReference>
<dbReference type="PROSITE" id="PS50181">
    <property type="entry name" value="FBOX"/>
    <property type="match status" value="1"/>
</dbReference>
<keyword evidence="2" id="KW-0539">Nucleus</keyword>
<evidence type="ECO:0000313" key="5">
    <source>
        <dbReference type="Proteomes" id="UP000826656"/>
    </source>
</evidence>
<organism evidence="4 5">
    <name type="scientific">Solanum tuberosum</name>
    <name type="common">Potato</name>
    <dbReference type="NCBI Taxonomy" id="4113"/>
    <lineage>
        <taxon>Eukaryota</taxon>
        <taxon>Viridiplantae</taxon>
        <taxon>Streptophyta</taxon>
        <taxon>Embryophyta</taxon>
        <taxon>Tracheophyta</taxon>
        <taxon>Spermatophyta</taxon>
        <taxon>Magnoliopsida</taxon>
        <taxon>eudicotyledons</taxon>
        <taxon>Gunneridae</taxon>
        <taxon>Pentapetalae</taxon>
        <taxon>asterids</taxon>
        <taxon>lamiids</taxon>
        <taxon>Solanales</taxon>
        <taxon>Solanaceae</taxon>
        <taxon>Solanoideae</taxon>
        <taxon>Solaneae</taxon>
        <taxon>Solanum</taxon>
    </lineage>
</organism>
<dbReference type="Pfam" id="PF12937">
    <property type="entry name" value="F-box-like"/>
    <property type="match status" value="1"/>
</dbReference>
<dbReference type="EMBL" id="JAIVGD010000003">
    <property type="protein sequence ID" value="KAH0776155.1"/>
    <property type="molecule type" value="Genomic_DNA"/>
</dbReference>
<gene>
    <name evidence="4" type="ORF">KY290_007566</name>
</gene>
<evidence type="ECO:0000256" key="2">
    <source>
        <dbReference type="RuleBase" id="RU369085"/>
    </source>
</evidence>
<keyword evidence="1 2" id="KW-0833">Ubl conjugation pathway</keyword>
<dbReference type="SUPFAM" id="SSF81383">
    <property type="entry name" value="F-box domain"/>
    <property type="match status" value="1"/>
</dbReference>
<reference evidence="4 5" key="1">
    <citation type="journal article" date="2021" name="bioRxiv">
        <title>Chromosome-scale and haplotype-resolved genome assembly of a tetraploid potato cultivar.</title>
        <authorList>
            <person name="Sun H."/>
            <person name="Jiao W.-B."/>
            <person name="Krause K."/>
            <person name="Campoy J.A."/>
            <person name="Goel M."/>
            <person name="Folz-Donahue K."/>
            <person name="Kukat C."/>
            <person name="Huettel B."/>
            <person name="Schneeberger K."/>
        </authorList>
    </citation>
    <scope>NUCLEOTIDE SEQUENCE [LARGE SCALE GENOMIC DNA]</scope>
    <source>
        <strain evidence="4">SolTubOtavaFocal</strain>
        <tissue evidence="4">Leaves</tissue>
    </source>
</reference>